<comment type="caution">
    <text evidence="1">The sequence shown here is derived from an EMBL/GenBank/DDBJ whole genome shotgun (WGS) entry which is preliminary data.</text>
</comment>
<evidence type="ECO:0000313" key="1">
    <source>
        <dbReference type="EMBL" id="OGM89416.1"/>
    </source>
</evidence>
<proteinExistence type="predicted"/>
<name>A0A1F8DLW1_9BACT</name>
<protein>
    <submittedName>
        <fullName evidence="1">Uncharacterized protein</fullName>
    </submittedName>
</protein>
<dbReference type="SUPFAM" id="SSF81301">
    <property type="entry name" value="Nucleotidyltransferase"/>
    <property type="match status" value="1"/>
</dbReference>
<reference evidence="1 2" key="1">
    <citation type="journal article" date="2016" name="Nat. Commun.">
        <title>Thousands of microbial genomes shed light on interconnected biogeochemical processes in an aquifer system.</title>
        <authorList>
            <person name="Anantharaman K."/>
            <person name="Brown C.T."/>
            <person name="Hug L.A."/>
            <person name="Sharon I."/>
            <person name="Castelle C.J."/>
            <person name="Probst A.J."/>
            <person name="Thomas B.C."/>
            <person name="Singh A."/>
            <person name="Wilkins M.J."/>
            <person name="Karaoz U."/>
            <person name="Brodie E.L."/>
            <person name="Williams K.H."/>
            <person name="Hubbard S.S."/>
            <person name="Banfield J.F."/>
        </authorList>
    </citation>
    <scope>NUCLEOTIDE SEQUENCE [LARGE SCALE GENOMIC DNA]</scope>
</reference>
<dbReference type="InterPro" id="IPR043519">
    <property type="entry name" value="NT_sf"/>
</dbReference>
<dbReference type="Proteomes" id="UP000178303">
    <property type="component" value="Unassembled WGS sequence"/>
</dbReference>
<accession>A0A1F8DLW1</accession>
<evidence type="ECO:0000313" key="2">
    <source>
        <dbReference type="Proteomes" id="UP000178303"/>
    </source>
</evidence>
<sequence length="195" mass="21989">MKKRRFLNPFQGGVSAELIDSLRKAVVELDKAGVPSVLIGGLSLTFYFPQCSTDDIDFAMDLEHEIPDKMDGFKKITNHMFEDRKNGVIVDIVTPNHINIPEPVFNFALETAMSHVDVASGSTVQVAIPLAVFAIKLSRARVKDQAHLMWMMRAGFKPQEQDLLNIGVPENKIEVYRYLQAELVKELAEEKKMGW</sequence>
<dbReference type="EMBL" id="MGIN01000023">
    <property type="protein sequence ID" value="OGM89416.1"/>
    <property type="molecule type" value="Genomic_DNA"/>
</dbReference>
<organism evidence="1 2">
    <name type="scientific">Candidatus Wolfebacteria bacterium GWA1_42_9</name>
    <dbReference type="NCBI Taxonomy" id="1802553"/>
    <lineage>
        <taxon>Bacteria</taxon>
        <taxon>Candidatus Wolfeibacteriota</taxon>
    </lineage>
</organism>
<dbReference type="AlphaFoldDB" id="A0A1F8DLW1"/>
<gene>
    <name evidence="1" type="ORF">A2108_01625</name>
</gene>